<dbReference type="Gene3D" id="3.30.450.40">
    <property type="match status" value="1"/>
</dbReference>
<proteinExistence type="predicted"/>
<comment type="function">
    <text evidence="13">Primarily acts as an independent SigF regulator that is sensitive to the osmosensory signal, mediating the cross talk of PknD with the SigF regulon. Possesses both phosphatase and kinase activities. The kinase domain functions as a classic anti-sigma factor-like kinase to phosphorylate the anti-anti-sigma factor domain at the canonical regulatory site, and the phosphatase domain antagonizes this activity.</text>
</comment>
<dbReference type="GO" id="GO:0005524">
    <property type="term" value="F:ATP binding"/>
    <property type="evidence" value="ECO:0007669"/>
    <property type="project" value="UniProtKB-KW"/>
</dbReference>
<comment type="catalytic activity">
    <reaction evidence="12">
        <text>O-phospho-L-seryl-[protein] + H2O = L-seryl-[protein] + phosphate</text>
        <dbReference type="Rhea" id="RHEA:20629"/>
        <dbReference type="Rhea" id="RHEA-COMP:9863"/>
        <dbReference type="Rhea" id="RHEA-COMP:11604"/>
        <dbReference type="ChEBI" id="CHEBI:15377"/>
        <dbReference type="ChEBI" id="CHEBI:29999"/>
        <dbReference type="ChEBI" id="CHEBI:43474"/>
        <dbReference type="ChEBI" id="CHEBI:83421"/>
        <dbReference type="EC" id="3.1.3.16"/>
    </reaction>
</comment>
<dbReference type="GO" id="GO:0003677">
    <property type="term" value="F:DNA binding"/>
    <property type="evidence" value="ECO:0007669"/>
    <property type="project" value="UniProtKB-KW"/>
</dbReference>
<evidence type="ECO:0000313" key="20">
    <source>
        <dbReference type="Proteomes" id="UP000002805"/>
    </source>
</evidence>
<evidence type="ECO:0000256" key="8">
    <source>
        <dbReference type="ARBA" id="ARBA00022840"/>
    </source>
</evidence>
<dbReference type="SMART" id="SM00331">
    <property type="entry name" value="PP2C_SIG"/>
    <property type="match status" value="1"/>
</dbReference>
<dbReference type="InterPro" id="IPR036457">
    <property type="entry name" value="PPM-type-like_dom_sf"/>
</dbReference>
<keyword evidence="8" id="KW-0067">ATP-binding</keyword>
<keyword evidence="6" id="KW-0418">Kinase</keyword>
<feature type="domain" description="PPM-type phosphatase" evidence="18">
    <location>
        <begin position="302"/>
        <end position="516"/>
    </location>
</feature>
<evidence type="ECO:0000256" key="15">
    <source>
        <dbReference type="ARBA" id="ARBA00081350"/>
    </source>
</evidence>
<dbReference type="EMBL" id="CM000950">
    <property type="protein sequence ID" value="EDY64338.1"/>
    <property type="molecule type" value="Genomic_DNA"/>
</dbReference>
<evidence type="ECO:0000256" key="6">
    <source>
        <dbReference type="ARBA" id="ARBA00022777"/>
    </source>
</evidence>
<evidence type="ECO:0000256" key="11">
    <source>
        <dbReference type="ARBA" id="ARBA00023211"/>
    </source>
</evidence>
<gene>
    <name evidence="19" type="ORF">SSDG_02660</name>
</gene>
<evidence type="ECO:0000256" key="4">
    <source>
        <dbReference type="ARBA" id="ARBA00022723"/>
    </source>
</evidence>
<dbReference type="InterPro" id="IPR001932">
    <property type="entry name" value="PPM-type_phosphatase-like_dom"/>
</dbReference>
<evidence type="ECO:0000313" key="19">
    <source>
        <dbReference type="EMBL" id="EDY64338.1"/>
    </source>
</evidence>
<dbReference type="GO" id="GO:0004722">
    <property type="term" value="F:protein serine/threonine phosphatase activity"/>
    <property type="evidence" value="ECO:0007669"/>
    <property type="project" value="UniProtKB-EC"/>
</dbReference>
<keyword evidence="19" id="KW-0238">DNA-binding</keyword>
<reference evidence="20" key="2">
    <citation type="submission" date="2009-10" db="EMBL/GenBank/DDBJ databases">
        <title>The genome sequence of Streptomyces pristinaespiralis strain ATCC 25486.</title>
        <authorList>
            <consortium name="The Broad Institute Genome Sequencing Platform"/>
            <consortium name="Broad Institute Microbial Sequencing Center"/>
            <person name="Fischbach M."/>
            <person name="Godfrey P."/>
            <person name="Ward D."/>
            <person name="Young S."/>
            <person name="Zeng Q."/>
            <person name="Koehrsen M."/>
            <person name="Alvarado L."/>
            <person name="Berlin A.M."/>
            <person name="Bochicchio J."/>
            <person name="Borenstein D."/>
            <person name="Chapman S.B."/>
            <person name="Chen Z."/>
            <person name="Engels R."/>
            <person name="Freedman E."/>
            <person name="Gellesch M."/>
            <person name="Goldberg J."/>
            <person name="Griggs A."/>
            <person name="Gujja S."/>
            <person name="Heilman E.R."/>
            <person name="Heiman D.I."/>
            <person name="Hepburn T.A."/>
            <person name="Howarth C."/>
            <person name="Jen D."/>
            <person name="Larson L."/>
            <person name="Lewis B."/>
            <person name="Mehta T."/>
            <person name="Park D."/>
            <person name="Pearson M."/>
            <person name="Richards J."/>
            <person name="Roberts A."/>
            <person name="Saif S."/>
            <person name="Shea T.D."/>
            <person name="Shenoy N."/>
            <person name="Sisk P."/>
            <person name="Stolte C."/>
            <person name="Sykes S.N."/>
            <person name="Thomson T."/>
            <person name="Walk T."/>
            <person name="White J."/>
            <person name="Yandava C."/>
            <person name="Straight P."/>
            <person name="Clardy J."/>
            <person name="Hung D."/>
            <person name="Kolter R."/>
            <person name="Mekalanos J."/>
            <person name="Walker S."/>
            <person name="Walsh C.T."/>
            <person name="Wieland-Brown L.C."/>
            <person name="Haas B."/>
            <person name="Nusbaum C."/>
            <person name="Birren B."/>
        </authorList>
    </citation>
    <scope>NUCLEOTIDE SEQUENCE [LARGE SCALE GENOMIC DNA]</scope>
    <source>
        <strain evidence="20">ATCC 25486 / DSM 40338 / CBS 914.69 / JCM 4507 / NBRC 13074 / NRRL 2958 / 5647</strain>
    </source>
</reference>
<dbReference type="GO" id="GO:0016301">
    <property type="term" value="F:kinase activity"/>
    <property type="evidence" value="ECO:0007669"/>
    <property type="project" value="UniProtKB-KW"/>
</dbReference>
<evidence type="ECO:0000259" key="17">
    <source>
        <dbReference type="SMART" id="SM00065"/>
    </source>
</evidence>
<dbReference type="FunFam" id="3.30.450.40:FF:000035">
    <property type="entry name" value="PAS sensor protein"/>
    <property type="match status" value="1"/>
</dbReference>
<evidence type="ECO:0000259" key="18">
    <source>
        <dbReference type="SMART" id="SM00331"/>
    </source>
</evidence>
<evidence type="ECO:0000256" key="12">
    <source>
        <dbReference type="ARBA" id="ARBA00047761"/>
    </source>
</evidence>
<dbReference type="InterPro" id="IPR052016">
    <property type="entry name" value="Bact_Sigma-Reg"/>
</dbReference>
<feature type="domain" description="GAF" evidence="17">
    <location>
        <begin position="122"/>
        <end position="282"/>
    </location>
</feature>
<evidence type="ECO:0000256" key="16">
    <source>
        <dbReference type="SAM" id="MobiDB-lite"/>
    </source>
</evidence>
<keyword evidence="5" id="KW-0547">Nucleotide-binding</keyword>
<feature type="compositionally biased region" description="Basic and acidic residues" evidence="16">
    <location>
        <begin position="1"/>
        <end position="10"/>
    </location>
</feature>
<dbReference type="AlphaFoldDB" id="B5HBX7"/>
<dbReference type="InterPro" id="IPR003018">
    <property type="entry name" value="GAF"/>
</dbReference>
<dbReference type="PANTHER" id="PTHR43156:SF2">
    <property type="entry name" value="STAGE II SPORULATION PROTEIN E"/>
    <property type="match status" value="1"/>
</dbReference>
<dbReference type="PANTHER" id="PTHR43156">
    <property type="entry name" value="STAGE II SPORULATION PROTEIN E-RELATED"/>
    <property type="match status" value="1"/>
</dbReference>
<evidence type="ECO:0000256" key="9">
    <source>
        <dbReference type="ARBA" id="ARBA00022842"/>
    </source>
</evidence>
<dbReference type="eggNOG" id="COG2208">
    <property type="taxonomic scope" value="Bacteria"/>
</dbReference>
<dbReference type="Pfam" id="PF07228">
    <property type="entry name" value="SpoIIE"/>
    <property type="match status" value="1"/>
</dbReference>
<evidence type="ECO:0000256" key="13">
    <source>
        <dbReference type="ARBA" id="ARBA00056274"/>
    </source>
</evidence>
<dbReference type="Proteomes" id="UP000002805">
    <property type="component" value="Chromosome"/>
</dbReference>
<protein>
    <recommendedName>
        <fullName evidence="1">protein-serine/threonine phosphatase</fullName>
        <ecNumber evidence="1">3.1.3.16</ecNumber>
    </recommendedName>
    <alternativeName>
        <fullName evidence="15">Protein-serine/threonine phosphatase</fullName>
    </alternativeName>
    <alternativeName>
        <fullName evidence="14">Serine/threonine-protein kinase</fullName>
    </alternativeName>
</protein>
<keyword evidence="20" id="KW-1185">Reference proteome</keyword>
<dbReference type="SUPFAM" id="SSF55781">
    <property type="entry name" value="GAF domain-like"/>
    <property type="match status" value="1"/>
</dbReference>
<accession>B5HBX7</accession>
<evidence type="ECO:0000256" key="14">
    <source>
        <dbReference type="ARBA" id="ARBA00075117"/>
    </source>
</evidence>
<keyword evidence="11" id="KW-0464">Manganese</keyword>
<evidence type="ECO:0000256" key="10">
    <source>
        <dbReference type="ARBA" id="ARBA00022912"/>
    </source>
</evidence>
<evidence type="ECO:0000256" key="2">
    <source>
        <dbReference type="ARBA" id="ARBA00022553"/>
    </source>
</evidence>
<dbReference type="FunFam" id="3.60.40.10:FF:000005">
    <property type="entry name" value="Serine/threonine protein phosphatase"/>
    <property type="match status" value="1"/>
</dbReference>
<feature type="region of interest" description="Disordered" evidence="16">
    <location>
        <begin position="1"/>
        <end position="62"/>
    </location>
</feature>
<dbReference type="SMART" id="SM00065">
    <property type="entry name" value="GAF"/>
    <property type="match status" value="1"/>
</dbReference>
<keyword evidence="9" id="KW-0460">Magnesium</keyword>
<reference evidence="20" key="1">
    <citation type="submission" date="2008-02" db="EMBL/GenBank/DDBJ databases">
        <authorList>
            <consortium name="The Broad Institute Genome Sequencing Platform"/>
            <person name="Fischbach M."/>
            <person name="Ward D."/>
            <person name="Young S."/>
            <person name="Jaffe D."/>
            <person name="Gnerre S."/>
            <person name="Berlin A."/>
            <person name="Heiman D."/>
            <person name="Hepburn T."/>
            <person name="Sykes S."/>
            <person name="Alvarado L."/>
            <person name="Kodira C.D."/>
            <person name="Straight P."/>
            <person name="Clardy J."/>
            <person name="Hung D."/>
            <person name="Kolter R."/>
            <person name="Mekalanos J."/>
            <person name="Walker S."/>
            <person name="Walsh C.T."/>
            <person name="Lander E."/>
            <person name="Galagan J."/>
            <person name="Nusbaum C."/>
            <person name="Birren B."/>
        </authorList>
    </citation>
    <scope>NUCLEOTIDE SEQUENCE [LARGE SCALE GENOMIC DNA]</scope>
    <source>
        <strain evidence="20">ATCC 25486 / DSM 40338 / CBS 914.69 / JCM 4507 / NBRC 13074 / NRRL 2958 / 5647</strain>
    </source>
</reference>
<evidence type="ECO:0000256" key="5">
    <source>
        <dbReference type="ARBA" id="ARBA00022741"/>
    </source>
</evidence>
<dbReference type="InterPro" id="IPR029016">
    <property type="entry name" value="GAF-like_dom_sf"/>
</dbReference>
<dbReference type="EC" id="3.1.3.16" evidence="1"/>
<dbReference type="HOGENOM" id="CLU_000445_43_8_11"/>
<keyword evidence="3" id="KW-0808">Transferase</keyword>
<dbReference type="eggNOG" id="COG2203">
    <property type="taxonomic scope" value="Bacteria"/>
</dbReference>
<keyword evidence="7" id="KW-0378">Hydrolase</keyword>
<evidence type="ECO:0000256" key="1">
    <source>
        <dbReference type="ARBA" id="ARBA00013081"/>
    </source>
</evidence>
<keyword evidence="2" id="KW-0597">Phosphoprotein</keyword>
<keyword evidence="10" id="KW-0904">Protein phosphatase</keyword>
<organism evidence="19 20">
    <name type="scientific">Streptomyces pristinaespiralis (strain ATCC 25486 / DSM 40338 / CBS 914.69 / JCM 4507 / KCC S-0507 / NBRC 13074 / NRRL 2958 / 5647)</name>
    <dbReference type="NCBI Taxonomy" id="457429"/>
    <lineage>
        <taxon>Bacteria</taxon>
        <taxon>Bacillati</taxon>
        <taxon>Actinomycetota</taxon>
        <taxon>Actinomycetes</taxon>
        <taxon>Kitasatosporales</taxon>
        <taxon>Streptomycetaceae</taxon>
        <taxon>Streptomyces</taxon>
    </lineage>
</organism>
<sequence length="518" mass="55213">MAARRDRGHAAFDVGRGLAPADLPAPHAGGVTSGRFASAAPVPSAGRPPPRRAVAARPRSDNGNAACGFARSSRPVRTPAVRARGGWTVEDDAYDIDAVLQQALDRLALLADVGAALAATLDVREALRRVSRLVVHQLGDWCAIDLLDSDGTLERIAVTHRDAGPPAAGPLEGPLPVPADLASGPVARVLRGAGPLLLHRGDFPPAHADLFPARPLELFRQLDADTAIVAPLRARPDILGAITIGRTSGDRPLTDADCALVEDLARRVALAVDNARLHRETSRIAERLQRSLLPNLSGPAIPQRAARYTPSQATAEVGGDWYDSFPLPHGHITMIIGDVAGHDLRATVTMGQLRNMLRGIALDREEPPGHILNRLDVAHHQLYPDVTATCVYGVLKGNEDGPWELHYSNAGHPPPLLVTHDGDTHFLEEGHGPLLGALPDLPRDSAHRALPAGSTLVLYTDGLIERRGEPVHRGMTRLRRQAAAVAQEPLEEFCDELLTHLGSEATDDVAVLATRLPG</sequence>
<dbReference type="GO" id="GO:0046872">
    <property type="term" value="F:metal ion binding"/>
    <property type="evidence" value="ECO:0007669"/>
    <property type="project" value="UniProtKB-KW"/>
</dbReference>
<dbReference type="Pfam" id="PF01590">
    <property type="entry name" value="GAF"/>
    <property type="match status" value="1"/>
</dbReference>
<dbReference type="Gene3D" id="3.60.40.10">
    <property type="entry name" value="PPM-type phosphatase domain"/>
    <property type="match status" value="1"/>
</dbReference>
<name>B5HBX7_STRE2</name>
<evidence type="ECO:0000256" key="7">
    <source>
        <dbReference type="ARBA" id="ARBA00022801"/>
    </source>
</evidence>
<keyword evidence="4" id="KW-0479">Metal-binding</keyword>
<evidence type="ECO:0000256" key="3">
    <source>
        <dbReference type="ARBA" id="ARBA00022679"/>
    </source>
</evidence>
<dbReference type="SUPFAM" id="SSF81606">
    <property type="entry name" value="PP2C-like"/>
    <property type="match status" value="1"/>
</dbReference>